<dbReference type="Proteomes" id="UP000678499">
    <property type="component" value="Unassembled WGS sequence"/>
</dbReference>
<evidence type="ECO:0000313" key="2">
    <source>
        <dbReference type="EMBL" id="CAD7275269.1"/>
    </source>
</evidence>
<proteinExistence type="predicted"/>
<accession>A0A7R9BH68</accession>
<dbReference type="EMBL" id="CAJPEX010000385">
    <property type="protein sequence ID" value="CAG0915421.1"/>
    <property type="molecule type" value="Genomic_DNA"/>
</dbReference>
<organism evidence="2">
    <name type="scientific">Notodromas monacha</name>
    <dbReference type="NCBI Taxonomy" id="399045"/>
    <lineage>
        <taxon>Eukaryota</taxon>
        <taxon>Metazoa</taxon>
        <taxon>Ecdysozoa</taxon>
        <taxon>Arthropoda</taxon>
        <taxon>Crustacea</taxon>
        <taxon>Oligostraca</taxon>
        <taxon>Ostracoda</taxon>
        <taxon>Podocopa</taxon>
        <taxon>Podocopida</taxon>
        <taxon>Cypridocopina</taxon>
        <taxon>Cypridoidea</taxon>
        <taxon>Cyprididae</taxon>
        <taxon>Notodromas</taxon>
    </lineage>
</organism>
<name>A0A7R9BH68_9CRUS</name>
<gene>
    <name evidence="2" type="ORF">NMOB1V02_LOCUS3068</name>
</gene>
<keyword evidence="3" id="KW-1185">Reference proteome</keyword>
<feature type="region of interest" description="Disordered" evidence="1">
    <location>
        <begin position="1"/>
        <end position="23"/>
    </location>
</feature>
<protein>
    <submittedName>
        <fullName evidence="2">Uncharacterized protein</fullName>
    </submittedName>
</protein>
<evidence type="ECO:0000313" key="3">
    <source>
        <dbReference type="Proteomes" id="UP000678499"/>
    </source>
</evidence>
<dbReference type="AlphaFoldDB" id="A0A7R9BH68"/>
<evidence type="ECO:0000256" key="1">
    <source>
        <dbReference type="SAM" id="MobiDB-lite"/>
    </source>
</evidence>
<sequence>MRRNPLVSQESLARSTTTSSSEI</sequence>
<dbReference type="EMBL" id="OA882422">
    <property type="protein sequence ID" value="CAD7275269.1"/>
    <property type="molecule type" value="Genomic_DNA"/>
</dbReference>
<reference evidence="2" key="1">
    <citation type="submission" date="2020-11" db="EMBL/GenBank/DDBJ databases">
        <authorList>
            <person name="Tran Van P."/>
        </authorList>
    </citation>
    <scope>NUCLEOTIDE SEQUENCE</scope>
</reference>